<evidence type="ECO:0000313" key="5">
    <source>
        <dbReference type="Proteomes" id="UP000268162"/>
    </source>
</evidence>
<feature type="region of interest" description="Disordered" evidence="2">
    <location>
        <begin position="199"/>
        <end position="220"/>
    </location>
</feature>
<feature type="compositionally biased region" description="Polar residues" evidence="2">
    <location>
        <begin position="737"/>
        <end position="768"/>
    </location>
</feature>
<sequence>MPLLTKTQGELALGDVHRFQLTLDLQQLTFERLPVVILIRNASPVYRNLAFTKGPFAVSATVEKRPTPSFTTPPSSWSGSAESLSAGEDEDRPKTETDPSTLSGDLSSLYLSPRSSRLPKRFHVPFRRKAPASPDQPALTHTSLFIICGQTWRASYEIDCRSEPEVQFDIEIVSEINHSGVAVQYEILVLATQPQVPLPDALPQPHGAQPQPTRSSPVEDELSLYSVDPGGFQPSLPDLVVSSADPAYSTRGSSTRSRIPVRRFRSLSESSTAAPYPIKVDQASVMSTDCLHVPALPRPHARSFRSSLGVAGSSRLSLATTLGTGHITAELAQTETTADVFGDHGWTPYANRWMTRESGTHLVVLTHGLMGSRLDELCLRERILKIYPDPTNPLTPGGGRLVRVLSPACNHGRTDEGITPNGARLAESILDATQWKRNLAYYTALAAHRVRQGWSASQSLESLASNPDPATYPGNPFEGFNATPPEGWDLDFGNHHRISFIGHSLGGLINLNTLRQLDRLTKGLFFVVFNPTHFISLATPYMGIAENMALVDQACQWGLVGQTGKELTYLSHHNPLNDFRLEQVGIPSPTSTIVEGSGPATPSDEPGTDKPSLASSSWGIKLPSLINRQREKFKLNPRQAPDILIRMGRPDKPYLPLLARFEHRTAYANVDNDVSVGCYTASLIYSHFDRAEFLQQQGQSVLSKLQHNSKLLWSRSAQYPHSLFHFEASAEDPEPTPCNSIPSPQGPATTPAQQLDSPTRPSTSGSKSIWQTSYQSLISLVSPRTSAASLPKGDLEISTNPPHPFPFKQDGSPGHRQPPPWAYCA</sequence>
<gene>
    <name evidence="4" type="ORF">BJ085DRAFT_31037</name>
</gene>
<dbReference type="SUPFAM" id="SSF53474">
    <property type="entry name" value="alpha/beta-Hydrolases"/>
    <property type="match status" value="1"/>
</dbReference>
<dbReference type="EMBL" id="ML002517">
    <property type="protein sequence ID" value="RKP37266.1"/>
    <property type="molecule type" value="Genomic_DNA"/>
</dbReference>
<feature type="region of interest" description="Disordered" evidence="2">
    <location>
        <begin position="590"/>
        <end position="615"/>
    </location>
</feature>
<dbReference type="PANTHER" id="PTHR12482">
    <property type="entry name" value="LIPASE ROG1-RELATED-RELATED"/>
    <property type="match status" value="1"/>
</dbReference>
<evidence type="ECO:0000256" key="2">
    <source>
        <dbReference type="SAM" id="MobiDB-lite"/>
    </source>
</evidence>
<feature type="region of interest" description="Disordered" evidence="2">
    <location>
        <begin position="729"/>
        <end position="768"/>
    </location>
</feature>
<feature type="compositionally biased region" description="Pro residues" evidence="2">
    <location>
        <begin position="816"/>
        <end position="825"/>
    </location>
</feature>
<feature type="domain" description="DUF676" evidence="3">
    <location>
        <begin position="357"/>
        <end position="439"/>
    </location>
</feature>
<dbReference type="InterPro" id="IPR029058">
    <property type="entry name" value="AB_hydrolase_fold"/>
</dbReference>
<accession>A0A4P9ZUI7</accession>
<feature type="region of interest" description="Disordered" evidence="2">
    <location>
        <begin position="64"/>
        <end position="112"/>
    </location>
</feature>
<evidence type="ECO:0000259" key="3">
    <source>
        <dbReference type="Pfam" id="PF05057"/>
    </source>
</evidence>
<dbReference type="PANTHER" id="PTHR12482:SF62">
    <property type="entry name" value="LIPASE ROG1-RELATED"/>
    <property type="match status" value="1"/>
</dbReference>
<dbReference type="Proteomes" id="UP000268162">
    <property type="component" value="Unassembled WGS sequence"/>
</dbReference>
<feature type="compositionally biased region" description="Low complexity" evidence="2">
    <location>
        <begin position="67"/>
        <end position="86"/>
    </location>
</feature>
<feature type="region of interest" description="Disordered" evidence="2">
    <location>
        <begin position="788"/>
        <end position="825"/>
    </location>
</feature>
<dbReference type="InterPro" id="IPR007751">
    <property type="entry name" value="DUF676_lipase-like"/>
</dbReference>
<feature type="domain" description="DUF676" evidence="3">
    <location>
        <begin position="496"/>
        <end position="574"/>
    </location>
</feature>
<evidence type="ECO:0000313" key="4">
    <source>
        <dbReference type="EMBL" id="RKP37266.1"/>
    </source>
</evidence>
<keyword evidence="5" id="KW-1185">Reference proteome</keyword>
<dbReference type="AlphaFoldDB" id="A0A4P9ZUI7"/>
<organism evidence="4 5">
    <name type="scientific">Dimargaris cristalligena</name>
    <dbReference type="NCBI Taxonomy" id="215637"/>
    <lineage>
        <taxon>Eukaryota</taxon>
        <taxon>Fungi</taxon>
        <taxon>Fungi incertae sedis</taxon>
        <taxon>Zoopagomycota</taxon>
        <taxon>Kickxellomycotina</taxon>
        <taxon>Dimargaritomycetes</taxon>
        <taxon>Dimargaritales</taxon>
        <taxon>Dimargaritaceae</taxon>
        <taxon>Dimargaris</taxon>
    </lineage>
</organism>
<protein>
    <recommendedName>
        <fullName evidence="3">DUF676 domain-containing protein</fullName>
    </recommendedName>
</protein>
<dbReference type="Pfam" id="PF05057">
    <property type="entry name" value="DUF676"/>
    <property type="match status" value="2"/>
</dbReference>
<comment type="similarity">
    <text evidence="1">Belongs to the putative lipase ROG1 family.</text>
</comment>
<reference evidence="5" key="1">
    <citation type="journal article" date="2018" name="Nat. Microbiol.">
        <title>Leveraging single-cell genomics to expand the fungal tree of life.</title>
        <authorList>
            <person name="Ahrendt S.R."/>
            <person name="Quandt C.A."/>
            <person name="Ciobanu D."/>
            <person name="Clum A."/>
            <person name="Salamov A."/>
            <person name="Andreopoulos B."/>
            <person name="Cheng J.F."/>
            <person name="Woyke T."/>
            <person name="Pelin A."/>
            <person name="Henrissat B."/>
            <person name="Reynolds N.K."/>
            <person name="Benny G.L."/>
            <person name="Smith M.E."/>
            <person name="James T.Y."/>
            <person name="Grigoriev I.V."/>
        </authorList>
    </citation>
    <scope>NUCLEOTIDE SEQUENCE [LARGE SCALE GENOMIC DNA]</scope>
    <source>
        <strain evidence="5">RSA 468</strain>
    </source>
</reference>
<dbReference type="InterPro" id="IPR044294">
    <property type="entry name" value="Lipase-like"/>
</dbReference>
<name>A0A4P9ZUI7_9FUNG</name>
<proteinExistence type="inferred from homology"/>
<evidence type="ECO:0000256" key="1">
    <source>
        <dbReference type="ARBA" id="ARBA00007920"/>
    </source>
</evidence>